<sequence>MRWLAGCEGVGLGFEDLLFGFVIGKRPSTPLNTFAQGLPFRLDKWIVHWMPRV</sequence>
<dbReference type="STRING" id="595434.RISK_002201"/>
<dbReference type="Proteomes" id="UP000036367">
    <property type="component" value="Unassembled WGS sequence"/>
</dbReference>
<organism evidence="1 2">
    <name type="scientific">Rhodopirellula islandica</name>
    <dbReference type="NCBI Taxonomy" id="595434"/>
    <lineage>
        <taxon>Bacteria</taxon>
        <taxon>Pseudomonadati</taxon>
        <taxon>Planctomycetota</taxon>
        <taxon>Planctomycetia</taxon>
        <taxon>Pirellulales</taxon>
        <taxon>Pirellulaceae</taxon>
        <taxon>Rhodopirellula</taxon>
    </lineage>
</organism>
<accession>A0A0J1EJ56</accession>
<evidence type="ECO:0000313" key="2">
    <source>
        <dbReference type="Proteomes" id="UP000036367"/>
    </source>
</evidence>
<reference evidence="1" key="1">
    <citation type="submission" date="2015-05" db="EMBL/GenBank/DDBJ databases">
        <title>Permanent draft genome of Rhodopirellula islandicus K833.</title>
        <authorList>
            <person name="Kizina J."/>
            <person name="Richter M."/>
            <person name="Glockner F.O."/>
            <person name="Harder J."/>
        </authorList>
    </citation>
    <scope>NUCLEOTIDE SEQUENCE [LARGE SCALE GENOMIC DNA]</scope>
    <source>
        <strain evidence="1">K833</strain>
    </source>
</reference>
<proteinExistence type="predicted"/>
<protein>
    <submittedName>
        <fullName evidence="1">Uncharacterized protein</fullName>
    </submittedName>
</protein>
<evidence type="ECO:0000313" key="1">
    <source>
        <dbReference type="EMBL" id="KLU05569.1"/>
    </source>
</evidence>
<name>A0A0J1EJ56_RHOIS</name>
<comment type="caution">
    <text evidence="1">The sequence shown here is derived from an EMBL/GenBank/DDBJ whole genome shotgun (WGS) entry which is preliminary data.</text>
</comment>
<dbReference type="AlphaFoldDB" id="A0A0J1EJ56"/>
<dbReference type="EMBL" id="LECT01000017">
    <property type="protein sequence ID" value="KLU05569.1"/>
    <property type="molecule type" value="Genomic_DNA"/>
</dbReference>
<keyword evidence="2" id="KW-1185">Reference proteome</keyword>
<gene>
    <name evidence="1" type="ORF">RISK_002201</name>
</gene>